<dbReference type="PROSITE" id="PS50011">
    <property type="entry name" value="PROTEIN_KINASE_DOM"/>
    <property type="match status" value="1"/>
</dbReference>
<evidence type="ECO:0000256" key="7">
    <source>
        <dbReference type="ARBA" id="ARBA00022840"/>
    </source>
</evidence>
<evidence type="ECO:0000256" key="13">
    <source>
        <dbReference type="PROSITE-ProRule" id="PRU10141"/>
    </source>
</evidence>
<dbReference type="SMART" id="SM00740">
    <property type="entry name" value="PASTA"/>
    <property type="match status" value="3"/>
</dbReference>
<keyword evidence="8" id="KW-0735">Signal-anchor</keyword>
<keyword evidence="6 18" id="KW-0418">Kinase</keyword>
<dbReference type="PROSITE" id="PS00107">
    <property type="entry name" value="PROTEIN_KINASE_ATP"/>
    <property type="match status" value="1"/>
</dbReference>
<evidence type="ECO:0000256" key="10">
    <source>
        <dbReference type="ARBA" id="ARBA00048679"/>
    </source>
</evidence>
<dbReference type="InterPro" id="IPR005543">
    <property type="entry name" value="PASTA_dom"/>
</dbReference>
<dbReference type="SMART" id="SM00220">
    <property type="entry name" value="S_TKc"/>
    <property type="match status" value="1"/>
</dbReference>
<evidence type="ECO:0000256" key="11">
    <source>
        <dbReference type="ARBA" id="ARBA00060432"/>
    </source>
</evidence>
<evidence type="ECO:0000256" key="1">
    <source>
        <dbReference type="ARBA" id="ARBA00012513"/>
    </source>
</evidence>
<dbReference type="Gene3D" id="3.30.10.20">
    <property type="match status" value="3"/>
</dbReference>
<dbReference type="CDD" id="cd14014">
    <property type="entry name" value="STKc_PknB_like"/>
    <property type="match status" value="1"/>
</dbReference>
<evidence type="ECO:0000256" key="4">
    <source>
        <dbReference type="ARBA" id="ARBA00022679"/>
    </source>
</evidence>
<dbReference type="GO" id="GO:0009847">
    <property type="term" value="P:spore germination"/>
    <property type="evidence" value="ECO:0007669"/>
    <property type="project" value="UniProtKB-ARBA"/>
</dbReference>
<dbReference type="Pfam" id="PF00069">
    <property type="entry name" value="Pkinase"/>
    <property type="match status" value="1"/>
</dbReference>
<dbReference type="InterPro" id="IPR008271">
    <property type="entry name" value="Ser/Thr_kinase_AS"/>
</dbReference>
<organism evidence="18 19">
    <name type="scientific">Aquisalibacillus elongatus</name>
    <dbReference type="NCBI Taxonomy" id="485577"/>
    <lineage>
        <taxon>Bacteria</taxon>
        <taxon>Bacillati</taxon>
        <taxon>Bacillota</taxon>
        <taxon>Bacilli</taxon>
        <taxon>Bacillales</taxon>
        <taxon>Bacillaceae</taxon>
        <taxon>Aquisalibacillus</taxon>
    </lineage>
</organism>
<keyword evidence="15" id="KW-0812">Transmembrane</keyword>
<protein>
    <recommendedName>
        <fullName evidence="12">Serine/threonine-protein kinase PrkC</fullName>
        <ecNumber evidence="1">2.7.11.1</ecNumber>
    </recommendedName>
</protein>
<keyword evidence="7 13" id="KW-0067">ATP-binding</keyword>
<keyword evidence="15" id="KW-0472">Membrane</keyword>
<dbReference type="AlphaFoldDB" id="A0A3N5CFE3"/>
<evidence type="ECO:0000313" key="19">
    <source>
        <dbReference type="Proteomes" id="UP000276443"/>
    </source>
</evidence>
<dbReference type="Gene3D" id="1.10.510.10">
    <property type="entry name" value="Transferase(Phosphotransferase) domain 1"/>
    <property type="match status" value="1"/>
</dbReference>
<feature type="domain" description="PASTA" evidence="17">
    <location>
        <begin position="421"/>
        <end position="489"/>
    </location>
</feature>
<comment type="catalytic activity">
    <reaction evidence="9">
        <text>L-threonyl-[protein] + ATP = O-phospho-L-threonyl-[protein] + ADP + H(+)</text>
        <dbReference type="Rhea" id="RHEA:46608"/>
        <dbReference type="Rhea" id="RHEA-COMP:11060"/>
        <dbReference type="Rhea" id="RHEA-COMP:11605"/>
        <dbReference type="ChEBI" id="CHEBI:15378"/>
        <dbReference type="ChEBI" id="CHEBI:30013"/>
        <dbReference type="ChEBI" id="CHEBI:30616"/>
        <dbReference type="ChEBI" id="CHEBI:61977"/>
        <dbReference type="ChEBI" id="CHEBI:456216"/>
        <dbReference type="EC" id="2.7.11.1"/>
    </reaction>
</comment>
<keyword evidence="15" id="KW-1133">Transmembrane helix</keyword>
<keyword evidence="3" id="KW-0309">Germination</keyword>
<evidence type="ECO:0000256" key="9">
    <source>
        <dbReference type="ARBA" id="ARBA00047899"/>
    </source>
</evidence>
<dbReference type="PROSITE" id="PS00108">
    <property type="entry name" value="PROTEIN_KINASE_ST"/>
    <property type="match status" value="1"/>
</dbReference>
<dbReference type="EC" id="2.7.11.1" evidence="1"/>
<name>A0A3N5CFE3_9BACI</name>
<feature type="domain" description="PASTA" evidence="17">
    <location>
        <begin position="354"/>
        <end position="420"/>
    </location>
</feature>
<evidence type="ECO:0000259" key="16">
    <source>
        <dbReference type="PROSITE" id="PS50011"/>
    </source>
</evidence>
<reference evidence="18 19" key="1">
    <citation type="submission" date="2018-11" db="EMBL/GenBank/DDBJ databases">
        <title>Genomic Encyclopedia of Type Strains, Phase IV (KMG-IV): sequencing the most valuable type-strain genomes for metagenomic binning, comparative biology and taxonomic classification.</title>
        <authorList>
            <person name="Goeker M."/>
        </authorList>
    </citation>
    <scope>NUCLEOTIDE SEQUENCE [LARGE SCALE GENOMIC DNA]</scope>
    <source>
        <strain evidence="18 19">DSM 18090</strain>
    </source>
</reference>
<feature type="domain" description="Protein kinase" evidence="16">
    <location>
        <begin position="11"/>
        <end position="282"/>
    </location>
</feature>
<dbReference type="FunFam" id="1.10.510.10:FF:000021">
    <property type="entry name" value="Serine/threonine protein kinase"/>
    <property type="match status" value="1"/>
</dbReference>
<evidence type="ECO:0000256" key="14">
    <source>
        <dbReference type="SAM" id="MobiDB-lite"/>
    </source>
</evidence>
<evidence type="ECO:0000256" key="2">
    <source>
        <dbReference type="ARBA" id="ARBA00022527"/>
    </source>
</evidence>
<dbReference type="EMBL" id="RKRF01000007">
    <property type="protein sequence ID" value="RPF56041.1"/>
    <property type="molecule type" value="Genomic_DNA"/>
</dbReference>
<evidence type="ECO:0000259" key="17">
    <source>
        <dbReference type="PROSITE" id="PS51178"/>
    </source>
</evidence>
<dbReference type="InterPro" id="IPR011009">
    <property type="entry name" value="Kinase-like_dom_sf"/>
</dbReference>
<dbReference type="OrthoDB" id="9788659at2"/>
<comment type="catalytic activity">
    <reaction evidence="10">
        <text>L-seryl-[protein] + ATP = O-phospho-L-seryl-[protein] + ADP + H(+)</text>
        <dbReference type="Rhea" id="RHEA:17989"/>
        <dbReference type="Rhea" id="RHEA-COMP:9863"/>
        <dbReference type="Rhea" id="RHEA-COMP:11604"/>
        <dbReference type="ChEBI" id="CHEBI:15378"/>
        <dbReference type="ChEBI" id="CHEBI:29999"/>
        <dbReference type="ChEBI" id="CHEBI:30616"/>
        <dbReference type="ChEBI" id="CHEBI:83421"/>
        <dbReference type="ChEBI" id="CHEBI:456216"/>
        <dbReference type="EC" id="2.7.11.1"/>
    </reaction>
</comment>
<evidence type="ECO:0000256" key="3">
    <source>
        <dbReference type="ARBA" id="ARBA00022544"/>
    </source>
</evidence>
<dbReference type="PROSITE" id="PS51178">
    <property type="entry name" value="PASTA"/>
    <property type="match status" value="3"/>
</dbReference>
<feature type="transmembrane region" description="Helical" evidence="15">
    <location>
        <begin position="327"/>
        <end position="349"/>
    </location>
</feature>
<feature type="binding site" evidence="13">
    <location>
        <position position="40"/>
    </location>
    <ligand>
        <name>ATP</name>
        <dbReference type="ChEBI" id="CHEBI:30616"/>
    </ligand>
</feature>
<dbReference type="CDD" id="cd06577">
    <property type="entry name" value="PASTA_pknB"/>
    <property type="match status" value="2"/>
</dbReference>
<dbReference type="FunFam" id="3.30.200.20:FF:000035">
    <property type="entry name" value="Serine/threonine protein kinase Stk1"/>
    <property type="match status" value="1"/>
</dbReference>
<dbReference type="PANTHER" id="PTHR43289">
    <property type="entry name" value="MITOGEN-ACTIVATED PROTEIN KINASE KINASE KINASE 20-RELATED"/>
    <property type="match status" value="1"/>
</dbReference>
<dbReference type="GO" id="GO:0007165">
    <property type="term" value="P:signal transduction"/>
    <property type="evidence" value="ECO:0007669"/>
    <property type="project" value="UniProtKB-ARBA"/>
</dbReference>
<dbReference type="GO" id="GO:0005524">
    <property type="term" value="F:ATP binding"/>
    <property type="evidence" value="ECO:0007669"/>
    <property type="project" value="UniProtKB-UniRule"/>
</dbReference>
<dbReference type="GO" id="GO:0071224">
    <property type="term" value="P:cellular response to peptidoglycan"/>
    <property type="evidence" value="ECO:0007669"/>
    <property type="project" value="UniProtKB-ARBA"/>
</dbReference>
<gene>
    <name evidence="18" type="ORF">EDC24_0928</name>
</gene>
<dbReference type="Gene3D" id="2.60.40.2560">
    <property type="match status" value="1"/>
</dbReference>
<dbReference type="PANTHER" id="PTHR43289:SF34">
    <property type="entry name" value="SERINE_THREONINE-PROTEIN KINASE YBDM-RELATED"/>
    <property type="match status" value="1"/>
</dbReference>
<dbReference type="Gene3D" id="3.30.200.20">
    <property type="entry name" value="Phosphorylase Kinase, domain 1"/>
    <property type="match status" value="1"/>
</dbReference>
<dbReference type="RefSeq" id="WP_124220116.1">
    <property type="nucleotide sequence ID" value="NZ_RKRF01000007.1"/>
</dbReference>
<evidence type="ECO:0000256" key="15">
    <source>
        <dbReference type="SAM" id="Phobius"/>
    </source>
</evidence>
<comment type="caution">
    <text evidence="18">The sequence shown here is derived from an EMBL/GenBank/DDBJ whole genome shotgun (WGS) entry which is preliminary data.</text>
</comment>
<sequence>MMVGRIINERYKLIRPIGGGGMARVYLARDIILHRNVAMKILRMEYSNDHEFIQRFRREAESAISLTNNHIVSIYDVGQEDDVYYIVMEYVEGMTLKQHIQQNGPASVDEAVHIMSQLTSAISHAHDNGIIHRDIKPQNVLIDQNQQVKITDFGIAMALSSTSLTKTNNVLGSVHYLSPEQARGGTATKKSDIYSLGIVLYELLTGQLPFSGESAVSIALKHMQVDTPSVKSYNPDVPQSLENVVLKSTAKDPLQRYQTIEEMQMDLSTALDPDRVNENPFVVPEEEGEETKAVPVISDQTNAYNSNHDDTKVMNNQEETKKKSKKWLAILLSFLALLITAGVIALFIMPSLFSPDDVTVPDVTGETYADALQELRDLGLEVERESVHSEEVEEDLVVRSTPSEGSSIKEGTTVTLFTSMGKEKIEFDDYVGRSFDQTKRYLESQGYEEIIEYRKESERPEGEIIGQIQPDPGEEIIPEETKVIFDISSGPPKISLQSLKGWTLDEVQDYINNNGLTLETEEEHSETVPEGEVIRQDPGVDSELEQGDSVKVVLSKGPEPKPVSTTVEFEVPFNPESAEGNGNGNGQGQEQTNFIQIYISDMNYNFDEVAHEEEISSDTTYELTLNIEPNEAAEYRVLRDGELFKEEVITYEEAREGQ</sequence>
<dbReference type="NCBIfam" id="NF033483">
    <property type="entry name" value="PknB_PASTA_kin"/>
    <property type="match status" value="1"/>
</dbReference>
<keyword evidence="2" id="KW-0723">Serine/threonine-protein kinase</keyword>
<accession>A0A3N5CFE3</accession>
<evidence type="ECO:0000256" key="12">
    <source>
        <dbReference type="ARBA" id="ARBA00070041"/>
    </source>
</evidence>
<keyword evidence="4" id="KW-0808">Transferase</keyword>
<feature type="domain" description="PASTA" evidence="17">
    <location>
        <begin position="490"/>
        <end position="556"/>
    </location>
</feature>
<keyword evidence="5 13" id="KW-0547">Nucleotide-binding</keyword>
<dbReference type="InterPro" id="IPR000719">
    <property type="entry name" value="Prot_kinase_dom"/>
</dbReference>
<comment type="subcellular location">
    <subcellularLocation>
        <location evidence="11">Spore membrane</location>
        <topology evidence="11">Single-pass type II membrane protein</topology>
    </subcellularLocation>
</comment>
<feature type="region of interest" description="Disordered" evidence="14">
    <location>
        <begin position="519"/>
        <end position="546"/>
    </location>
</feature>
<dbReference type="Proteomes" id="UP000276443">
    <property type="component" value="Unassembled WGS sequence"/>
</dbReference>
<evidence type="ECO:0000256" key="8">
    <source>
        <dbReference type="ARBA" id="ARBA00022968"/>
    </source>
</evidence>
<evidence type="ECO:0000256" key="6">
    <source>
        <dbReference type="ARBA" id="ARBA00022777"/>
    </source>
</evidence>
<dbReference type="GO" id="GO:0004674">
    <property type="term" value="F:protein serine/threonine kinase activity"/>
    <property type="evidence" value="ECO:0007669"/>
    <property type="project" value="UniProtKB-KW"/>
</dbReference>
<keyword evidence="19" id="KW-1185">Reference proteome</keyword>
<evidence type="ECO:0000313" key="18">
    <source>
        <dbReference type="EMBL" id="RPF56041.1"/>
    </source>
</evidence>
<evidence type="ECO:0000256" key="5">
    <source>
        <dbReference type="ARBA" id="ARBA00022741"/>
    </source>
</evidence>
<dbReference type="Pfam" id="PF03793">
    <property type="entry name" value="PASTA"/>
    <property type="match status" value="3"/>
</dbReference>
<dbReference type="SUPFAM" id="SSF56112">
    <property type="entry name" value="Protein kinase-like (PK-like)"/>
    <property type="match status" value="1"/>
</dbReference>
<proteinExistence type="predicted"/>
<dbReference type="InterPro" id="IPR017441">
    <property type="entry name" value="Protein_kinase_ATP_BS"/>
</dbReference>